<keyword evidence="1" id="KW-0812">Transmembrane</keyword>
<name>A0A1F6V0J7_9BACT</name>
<keyword evidence="1" id="KW-1133">Transmembrane helix</keyword>
<sequence length="108" mass="11961">MFNLCPFYPNATVADLFLYSACIISRAVIPLIFAVAVASFVWGVVRFVINDDDEGKKEKGKQFMIWGLIALTVMLGVWSLVAILGRTFGLNTRFIPQVVPPGSYSPYP</sequence>
<protein>
    <submittedName>
        <fullName evidence="2">Uncharacterized protein</fullName>
    </submittedName>
</protein>
<dbReference type="InterPro" id="IPR043993">
    <property type="entry name" value="T4SS_pilin"/>
</dbReference>
<dbReference type="EMBL" id="MFTN01000008">
    <property type="protein sequence ID" value="OGI63291.1"/>
    <property type="molecule type" value="Genomic_DNA"/>
</dbReference>
<feature type="transmembrane region" description="Helical" evidence="1">
    <location>
        <begin position="16"/>
        <end position="42"/>
    </location>
</feature>
<dbReference type="Pfam" id="PF18895">
    <property type="entry name" value="T4SS_pilin"/>
    <property type="match status" value="1"/>
</dbReference>
<feature type="transmembrane region" description="Helical" evidence="1">
    <location>
        <begin position="63"/>
        <end position="84"/>
    </location>
</feature>
<evidence type="ECO:0000256" key="1">
    <source>
        <dbReference type="SAM" id="Phobius"/>
    </source>
</evidence>
<evidence type="ECO:0000313" key="3">
    <source>
        <dbReference type="Proteomes" id="UP000177602"/>
    </source>
</evidence>
<organism evidence="2 3">
    <name type="scientific">Candidatus Nomurabacteria bacterium RIFCSPHIGHO2_01_FULL_40_12</name>
    <dbReference type="NCBI Taxonomy" id="1801737"/>
    <lineage>
        <taxon>Bacteria</taxon>
        <taxon>Candidatus Nomuraibacteriota</taxon>
    </lineage>
</organism>
<evidence type="ECO:0000313" key="2">
    <source>
        <dbReference type="EMBL" id="OGI63291.1"/>
    </source>
</evidence>
<accession>A0A1F6V0J7</accession>
<dbReference type="STRING" id="1801737.A2818_02795"/>
<dbReference type="AlphaFoldDB" id="A0A1F6V0J7"/>
<dbReference type="Proteomes" id="UP000177602">
    <property type="component" value="Unassembled WGS sequence"/>
</dbReference>
<gene>
    <name evidence="2" type="ORF">A2818_02795</name>
</gene>
<reference evidence="2 3" key="1">
    <citation type="journal article" date="2016" name="Nat. Commun.">
        <title>Thousands of microbial genomes shed light on interconnected biogeochemical processes in an aquifer system.</title>
        <authorList>
            <person name="Anantharaman K."/>
            <person name="Brown C.T."/>
            <person name="Hug L.A."/>
            <person name="Sharon I."/>
            <person name="Castelle C.J."/>
            <person name="Probst A.J."/>
            <person name="Thomas B.C."/>
            <person name="Singh A."/>
            <person name="Wilkins M.J."/>
            <person name="Karaoz U."/>
            <person name="Brodie E.L."/>
            <person name="Williams K.H."/>
            <person name="Hubbard S.S."/>
            <person name="Banfield J.F."/>
        </authorList>
    </citation>
    <scope>NUCLEOTIDE SEQUENCE [LARGE SCALE GENOMIC DNA]</scope>
</reference>
<keyword evidence="1" id="KW-0472">Membrane</keyword>
<comment type="caution">
    <text evidence="2">The sequence shown here is derived from an EMBL/GenBank/DDBJ whole genome shotgun (WGS) entry which is preliminary data.</text>
</comment>
<proteinExistence type="predicted"/>